<dbReference type="PROSITE" id="PS50097">
    <property type="entry name" value="BTB"/>
    <property type="match status" value="1"/>
</dbReference>
<evidence type="ECO:0000259" key="1">
    <source>
        <dbReference type="PROSITE" id="PS50097"/>
    </source>
</evidence>
<dbReference type="SUPFAM" id="SSF54695">
    <property type="entry name" value="POZ domain"/>
    <property type="match status" value="1"/>
</dbReference>
<dbReference type="RefSeq" id="XP_040764637.1">
    <property type="nucleotide sequence ID" value="XM_040901326.1"/>
</dbReference>
<name>A0A165EET3_9APHY</name>
<dbReference type="GeneID" id="63818358"/>
<dbReference type="EMBL" id="KV427622">
    <property type="protein sequence ID" value="KZT06897.1"/>
    <property type="molecule type" value="Genomic_DNA"/>
</dbReference>
<dbReference type="AlphaFoldDB" id="A0A165EET3"/>
<evidence type="ECO:0000313" key="3">
    <source>
        <dbReference type="Proteomes" id="UP000076871"/>
    </source>
</evidence>
<evidence type="ECO:0000313" key="2">
    <source>
        <dbReference type="EMBL" id="KZT06897.1"/>
    </source>
</evidence>
<dbReference type="InterPro" id="IPR000210">
    <property type="entry name" value="BTB/POZ_dom"/>
</dbReference>
<dbReference type="InParanoid" id="A0A165EET3"/>
<reference evidence="2 3" key="1">
    <citation type="journal article" date="2016" name="Mol. Biol. Evol.">
        <title>Comparative Genomics of Early-Diverging Mushroom-Forming Fungi Provides Insights into the Origins of Lignocellulose Decay Capabilities.</title>
        <authorList>
            <person name="Nagy L.G."/>
            <person name="Riley R."/>
            <person name="Tritt A."/>
            <person name="Adam C."/>
            <person name="Daum C."/>
            <person name="Floudas D."/>
            <person name="Sun H."/>
            <person name="Yadav J.S."/>
            <person name="Pangilinan J."/>
            <person name="Larsson K.H."/>
            <person name="Matsuura K."/>
            <person name="Barry K."/>
            <person name="Labutti K."/>
            <person name="Kuo R."/>
            <person name="Ohm R.A."/>
            <person name="Bhattacharya S.S."/>
            <person name="Shirouzu T."/>
            <person name="Yoshinaga Y."/>
            <person name="Martin F.M."/>
            <person name="Grigoriev I.V."/>
            <person name="Hibbett D.S."/>
        </authorList>
    </citation>
    <scope>NUCLEOTIDE SEQUENCE [LARGE SCALE GENOMIC DNA]</scope>
    <source>
        <strain evidence="2 3">93-53</strain>
    </source>
</reference>
<dbReference type="Proteomes" id="UP000076871">
    <property type="component" value="Unassembled WGS sequence"/>
</dbReference>
<dbReference type="SMART" id="SM00225">
    <property type="entry name" value="BTB"/>
    <property type="match status" value="1"/>
</dbReference>
<protein>
    <recommendedName>
        <fullName evidence="1">BTB domain-containing protein</fullName>
    </recommendedName>
</protein>
<dbReference type="Gene3D" id="3.30.710.10">
    <property type="entry name" value="Potassium Channel Kv1.1, Chain A"/>
    <property type="match status" value="1"/>
</dbReference>
<sequence length="286" mass="31827">MAAMESSHDRDNKCHPSFCSADSDVVLCSKDNVLFRVHSLTLKTTSGWFNTMFSLPRESDGFSDVLHLDEDADVLTGLLKMVSGMELPEMGSLDVVESILLAAEKYDMPGPVSIIRSTIAHHLTDANALRIYRLACSRFWKKEAQLASSYTLTLDLCSPAAMAEVSRMDGPAIAKLFLLHRRRRDALKDALDDPAYFSANDFPICDACERHLDHVQWISLKYAWLSRSEEAPFGRTTSVAQLHAPEVLAVVAATCPSCQKQMYMPAVTLRNLQRVVESLPQSIEFA</sequence>
<dbReference type="Pfam" id="PF00651">
    <property type="entry name" value="BTB"/>
    <property type="match status" value="1"/>
</dbReference>
<keyword evidence="3" id="KW-1185">Reference proteome</keyword>
<organism evidence="2 3">
    <name type="scientific">Laetiporus sulphureus 93-53</name>
    <dbReference type="NCBI Taxonomy" id="1314785"/>
    <lineage>
        <taxon>Eukaryota</taxon>
        <taxon>Fungi</taxon>
        <taxon>Dikarya</taxon>
        <taxon>Basidiomycota</taxon>
        <taxon>Agaricomycotina</taxon>
        <taxon>Agaricomycetes</taxon>
        <taxon>Polyporales</taxon>
        <taxon>Laetiporus</taxon>
    </lineage>
</organism>
<dbReference type="InterPro" id="IPR011333">
    <property type="entry name" value="SKP1/BTB/POZ_sf"/>
</dbReference>
<gene>
    <name evidence="2" type="ORF">LAESUDRAFT_141611</name>
</gene>
<accession>A0A165EET3</accession>
<feature type="domain" description="BTB" evidence="1">
    <location>
        <begin position="23"/>
        <end position="82"/>
    </location>
</feature>
<dbReference type="STRING" id="1314785.A0A165EET3"/>
<dbReference type="OrthoDB" id="3266199at2759"/>
<proteinExistence type="predicted"/>